<dbReference type="WBParaSite" id="BXY_1075900.1">
    <property type="protein sequence ID" value="BXY_1075900.1"/>
    <property type="gene ID" value="BXY_1075900"/>
</dbReference>
<dbReference type="PROSITE" id="PS50216">
    <property type="entry name" value="DHHC"/>
    <property type="match status" value="1"/>
</dbReference>
<evidence type="ECO:0000256" key="4">
    <source>
        <dbReference type="ARBA" id="ARBA00022679"/>
    </source>
</evidence>
<dbReference type="InterPro" id="IPR041370">
    <property type="entry name" value="Mlase_EEF1AKMT1/ZCCHC4"/>
</dbReference>
<dbReference type="Pfam" id="PF10237">
    <property type="entry name" value="N6-adenineMlase"/>
    <property type="match status" value="1"/>
</dbReference>
<dbReference type="GO" id="GO:0005730">
    <property type="term" value="C:nucleolus"/>
    <property type="evidence" value="ECO:0007669"/>
    <property type="project" value="TreeGrafter"/>
</dbReference>
<proteinExistence type="predicted"/>
<evidence type="ECO:0000313" key="8">
    <source>
        <dbReference type="Proteomes" id="UP000095284"/>
    </source>
</evidence>
<protein>
    <submittedName>
        <fullName evidence="6">(pine wood nematode) hypothetical protein</fullName>
    </submittedName>
</protein>
<dbReference type="Proteomes" id="UP000582659">
    <property type="component" value="Unassembled WGS sequence"/>
</dbReference>
<dbReference type="InterPro" id="IPR039846">
    <property type="entry name" value="ZCCHC4"/>
</dbReference>
<dbReference type="OrthoDB" id="431817at2759"/>
<keyword evidence="3" id="KW-0489">Methyltransferase</keyword>
<keyword evidence="4" id="KW-0808">Transferase</keyword>
<sequence length="437" mass="50909">MGKLHGKLIREKRQAKKQAQKEKARRGVVPIVKKKQENPNVVENLKKIPKVDDLRERKGIKCIEPEKEMKIPKCPHGPCLLFTDGQKKWFGCSIYRSKDLCNYQVDVPATLKYEFEDAKPLNYPYGYGNSRTLFEEAKKKKKELYWCKRCFAYVQIPHNDPVEGPLKEKELNLIGKLIQAPKKASDGEAQYWFTGDVLKVLADNLKDYDSILCIGCPTVAEFVHDKKKNVFLLDYDHRLSNFYAPPKFAHYNLLAHHFYESDGVDFLGKFFKNALRTLIVVDPPFGAQVEPIVRSLQRIQLLYKEKNPSGELTQLVFLPLFLEKFMHDYKMLDFKVTYTNHRQYSDPRKTPVRMFTTAKDMKKFVFPAEAGYKLCKKCSRYVSAENEHCRKCNSCTTKMGPTYKHCDMCEKCVKPTYKHCVKCLKCHLPNRCLAQDR</sequence>
<evidence type="ECO:0000313" key="7">
    <source>
        <dbReference type="EMBL" id="CAG9093931.1"/>
    </source>
</evidence>
<feature type="region of interest" description="Disordered" evidence="5">
    <location>
        <begin position="1"/>
        <end position="27"/>
    </location>
</feature>
<dbReference type="SMR" id="A0A1I7SCK7"/>
<dbReference type="PANTHER" id="PTHR13493:SF3">
    <property type="entry name" value="RRNA N6-ADENOSINE-METHYLTRANSFERASE ZCCHC4"/>
    <property type="match status" value="1"/>
</dbReference>
<evidence type="ECO:0000256" key="3">
    <source>
        <dbReference type="ARBA" id="ARBA00022603"/>
    </source>
</evidence>
<evidence type="ECO:0000313" key="6">
    <source>
        <dbReference type="EMBL" id="CAD5214022.1"/>
    </source>
</evidence>
<evidence type="ECO:0000256" key="1">
    <source>
        <dbReference type="ARBA" id="ARBA00004496"/>
    </source>
</evidence>
<keyword evidence="2" id="KW-0963">Cytoplasm</keyword>
<evidence type="ECO:0000313" key="9">
    <source>
        <dbReference type="Proteomes" id="UP000659654"/>
    </source>
</evidence>
<keyword evidence="9" id="KW-1185">Reference proteome</keyword>
<dbReference type="GO" id="GO:0005737">
    <property type="term" value="C:cytoplasm"/>
    <property type="evidence" value="ECO:0007669"/>
    <property type="project" value="UniProtKB-SubCell"/>
</dbReference>
<reference evidence="10" key="1">
    <citation type="submission" date="2016-11" db="UniProtKB">
        <authorList>
            <consortium name="WormBaseParasite"/>
        </authorList>
    </citation>
    <scope>IDENTIFICATION</scope>
</reference>
<evidence type="ECO:0000256" key="5">
    <source>
        <dbReference type="SAM" id="MobiDB-lite"/>
    </source>
</evidence>
<dbReference type="eggNOG" id="KOG4399">
    <property type="taxonomic scope" value="Eukaryota"/>
</dbReference>
<reference evidence="7" key="2">
    <citation type="submission" date="2020-08" db="EMBL/GenBank/DDBJ databases">
        <authorList>
            <person name="Kikuchi T."/>
        </authorList>
    </citation>
    <scope>NUCLEOTIDE SEQUENCE</scope>
    <source>
        <strain evidence="6">Ka4C1</strain>
    </source>
</reference>
<dbReference type="GO" id="GO:0008988">
    <property type="term" value="F:rRNA (adenine-N6-)-methyltransferase activity"/>
    <property type="evidence" value="ECO:0007669"/>
    <property type="project" value="InterPro"/>
</dbReference>
<dbReference type="EMBL" id="CAJFCV020000002">
    <property type="protein sequence ID" value="CAG9093931.1"/>
    <property type="molecule type" value="Genomic_DNA"/>
</dbReference>
<evidence type="ECO:0000313" key="10">
    <source>
        <dbReference type="WBParaSite" id="BXY_1075900.1"/>
    </source>
</evidence>
<gene>
    <name evidence="6" type="ORF">BXYJ_LOCUS3322</name>
</gene>
<dbReference type="AlphaFoldDB" id="A0A1I7SCK7"/>
<dbReference type="EMBL" id="CAJFDI010000002">
    <property type="protein sequence ID" value="CAD5214022.1"/>
    <property type="molecule type" value="Genomic_DNA"/>
</dbReference>
<accession>A0A1I7SCK7</accession>
<dbReference type="PANTHER" id="PTHR13493">
    <property type="entry name" value="ZINC FINGER CCHC DOMAIN-CONTAINING"/>
    <property type="match status" value="1"/>
</dbReference>
<dbReference type="Proteomes" id="UP000659654">
    <property type="component" value="Unassembled WGS sequence"/>
</dbReference>
<dbReference type="Proteomes" id="UP000095284">
    <property type="component" value="Unplaced"/>
</dbReference>
<evidence type="ECO:0000256" key="2">
    <source>
        <dbReference type="ARBA" id="ARBA00022490"/>
    </source>
</evidence>
<comment type="subcellular location">
    <subcellularLocation>
        <location evidence="1">Cytoplasm</location>
    </subcellularLocation>
</comment>
<name>A0A1I7SCK7_BURXY</name>
<organism evidence="8 10">
    <name type="scientific">Bursaphelenchus xylophilus</name>
    <name type="common">Pinewood nematode worm</name>
    <name type="synonym">Aphelenchoides xylophilus</name>
    <dbReference type="NCBI Taxonomy" id="6326"/>
    <lineage>
        <taxon>Eukaryota</taxon>
        <taxon>Metazoa</taxon>
        <taxon>Ecdysozoa</taxon>
        <taxon>Nematoda</taxon>
        <taxon>Chromadorea</taxon>
        <taxon>Rhabditida</taxon>
        <taxon>Tylenchina</taxon>
        <taxon>Tylenchomorpha</taxon>
        <taxon>Aphelenchoidea</taxon>
        <taxon>Aphelenchoididae</taxon>
        <taxon>Bursaphelenchus</taxon>
    </lineage>
</organism>
<feature type="compositionally biased region" description="Basic residues" evidence="5">
    <location>
        <begin position="13"/>
        <end position="26"/>
    </location>
</feature>